<organism evidence="1 2">
    <name type="scientific">Novosphingobium silvae</name>
    <dbReference type="NCBI Taxonomy" id="2692619"/>
    <lineage>
        <taxon>Bacteria</taxon>
        <taxon>Pseudomonadati</taxon>
        <taxon>Pseudomonadota</taxon>
        <taxon>Alphaproteobacteria</taxon>
        <taxon>Sphingomonadales</taxon>
        <taxon>Sphingomonadaceae</taxon>
        <taxon>Novosphingobium</taxon>
    </lineage>
</organism>
<dbReference type="InterPro" id="IPR013078">
    <property type="entry name" value="His_Pase_superF_clade-1"/>
</dbReference>
<dbReference type="InterPro" id="IPR029033">
    <property type="entry name" value="His_PPase_superfam"/>
</dbReference>
<proteinExistence type="predicted"/>
<gene>
    <name evidence="1" type="ORF">GR702_02840</name>
</gene>
<dbReference type="SUPFAM" id="SSF53254">
    <property type="entry name" value="Phosphoglycerate mutase-like"/>
    <property type="match status" value="1"/>
</dbReference>
<keyword evidence="2" id="KW-1185">Reference proteome</keyword>
<evidence type="ECO:0000313" key="2">
    <source>
        <dbReference type="Proteomes" id="UP000465810"/>
    </source>
</evidence>
<accession>A0A7X4K6Y6</accession>
<dbReference type="Proteomes" id="UP000465810">
    <property type="component" value="Unassembled WGS sequence"/>
</dbReference>
<comment type="caution">
    <text evidence="1">The sequence shown here is derived from an EMBL/GenBank/DDBJ whole genome shotgun (WGS) entry which is preliminary data.</text>
</comment>
<dbReference type="Pfam" id="PF00300">
    <property type="entry name" value="His_Phos_1"/>
    <property type="match status" value="1"/>
</dbReference>
<dbReference type="Gene3D" id="3.40.50.1240">
    <property type="entry name" value="Phosphoglycerate mutase-like"/>
    <property type="match status" value="1"/>
</dbReference>
<sequence>MSGILVHLMRHGAPETPGLLLGHRDDPPLPSGISRCIDNAQPLGFERVLSSDLARAQVPARAIAGSRDVPHASDPRWRELDFGAWTGHAPGEVDPAAHARFWDDPEVHAPPEGERWSQLRRRVGQALAGIEAPTLVVTHAGAIRAALAEMFHMEHRQVWAFDLPCSCVLSLRIWPGEAAQIVGLKA</sequence>
<reference evidence="1 2" key="1">
    <citation type="submission" date="2019-12" db="EMBL/GenBank/DDBJ databases">
        <authorList>
            <person name="Feng G."/>
            <person name="Zhu H."/>
        </authorList>
    </citation>
    <scope>NUCLEOTIDE SEQUENCE [LARGE SCALE GENOMIC DNA]</scope>
    <source>
        <strain evidence="1 2">FGD1</strain>
    </source>
</reference>
<dbReference type="SMART" id="SM00855">
    <property type="entry name" value="PGAM"/>
    <property type="match status" value="1"/>
</dbReference>
<name>A0A7X4K6Y6_9SPHN</name>
<evidence type="ECO:0000313" key="1">
    <source>
        <dbReference type="EMBL" id="MYL96713.1"/>
    </source>
</evidence>
<dbReference type="EMBL" id="WVTD01000001">
    <property type="protein sequence ID" value="MYL96713.1"/>
    <property type="molecule type" value="Genomic_DNA"/>
</dbReference>
<protein>
    <submittedName>
        <fullName evidence="1">Histidine phosphatase family protein</fullName>
    </submittedName>
</protein>
<dbReference type="CDD" id="cd07067">
    <property type="entry name" value="HP_PGM_like"/>
    <property type="match status" value="1"/>
</dbReference>
<dbReference type="AlphaFoldDB" id="A0A7X4K6Y6"/>
<dbReference type="RefSeq" id="WP_160984402.1">
    <property type="nucleotide sequence ID" value="NZ_WVTD01000001.1"/>
</dbReference>